<keyword evidence="2" id="KW-0802">TPR repeat</keyword>
<dbReference type="PANTHER" id="PTHR12558">
    <property type="entry name" value="CELL DIVISION CYCLE 16,23,27"/>
    <property type="match status" value="1"/>
</dbReference>
<dbReference type="Gene3D" id="1.10.10.10">
    <property type="entry name" value="Winged helix-like DNA-binding domain superfamily/Winged helix DNA-binding domain"/>
    <property type="match status" value="1"/>
</dbReference>
<dbReference type="GO" id="GO:0000160">
    <property type="term" value="P:phosphorelay signal transduction system"/>
    <property type="evidence" value="ECO:0007669"/>
    <property type="project" value="InterPro"/>
</dbReference>
<dbReference type="CDD" id="cd00383">
    <property type="entry name" value="trans_reg_C"/>
    <property type="match status" value="1"/>
</dbReference>
<feature type="repeat" description="TPR" evidence="2">
    <location>
        <begin position="381"/>
        <end position="414"/>
    </location>
</feature>
<comment type="caution">
    <text evidence="5">The sequence shown here is derived from an EMBL/GenBank/DDBJ whole genome shotgun (WGS) entry which is preliminary data.</text>
</comment>
<feature type="DNA-binding region" description="OmpR/PhoB-type" evidence="3">
    <location>
        <begin position="6"/>
        <end position="102"/>
    </location>
</feature>
<dbReference type="InterPro" id="IPR036388">
    <property type="entry name" value="WH-like_DNA-bd_sf"/>
</dbReference>
<dbReference type="Pfam" id="PF00486">
    <property type="entry name" value="Trans_reg_C"/>
    <property type="match status" value="1"/>
</dbReference>
<dbReference type="InterPro" id="IPR016032">
    <property type="entry name" value="Sig_transdc_resp-reg_C-effctor"/>
</dbReference>
<dbReference type="PROSITE" id="PS50005">
    <property type="entry name" value="TPR"/>
    <property type="match status" value="1"/>
</dbReference>
<dbReference type="EMBL" id="JACDTY010000014">
    <property type="protein sequence ID" value="MBA1143342.1"/>
    <property type="molecule type" value="Genomic_DNA"/>
</dbReference>
<dbReference type="SMART" id="SM00028">
    <property type="entry name" value="TPR"/>
    <property type="match status" value="3"/>
</dbReference>
<dbReference type="Gene3D" id="3.40.50.10610">
    <property type="entry name" value="ABC-type transport auxiliary lipoprotein component"/>
    <property type="match status" value="1"/>
</dbReference>
<protein>
    <submittedName>
        <fullName evidence="5">Winged helix-turn-helix domain-containing protein</fullName>
    </submittedName>
</protein>
<evidence type="ECO:0000313" key="6">
    <source>
        <dbReference type="Proteomes" id="UP000558284"/>
    </source>
</evidence>
<evidence type="ECO:0000256" key="3">
    <source>
        <dbReference type="PROSITE-ProRule" id="PRU01091"/>
    </source>
</evidence>
<dbReference type="RefSeq" id="WP_181060369.1">
    <property type="nucleotide sequence ID" value="NZ_JACDTY010000014.1"/>
</dbReference>
<evidence type="ECO:0000259" key="4">
    <source>
        <dbReference type="PROSITE" id="PS51755"/>
    </source>
</evidence>
<gene>
    <name evidence="5" type="ORF">H0241_24275</name>
</gene>
<dbReference type="Pfam" id="PF14559">
    <property type="entry name" value="TPR_19"/>
    <property type="match status" value="1"/>
</dbReference>
<accession>A0A838BAU6</accession>
<sequence length="515" mass="57449">MNAEPQPIYRFAGFSLDTRAGVLRDGSGEIALRPKSLDLLIFLIRNFGRMVSKDELLRAVWSDVIVTEDSLTQCISDIRRALGDKEQTLIRTMPRRGYMLPGEVLEGSQSVDMRPSPQLPDKPSIVVLPFENLSSDPEQSYLADGTVEEITAALARIRGLFVMSRNSAFAYRGQALDLPRIGRELGVRYVLEGSVRRQLDQLRISARLVEAETGSLIWAEGFKGDIAEAFALQDNVTAGVAGAILPSIQMAEIERVRRKRPGDLQTYDLVMRALPHVWALGRQDNAIAIEALEKALLGDPDYPLALSLLSWCHAQRRIYSWSTSPEADRRRALELAERSAELNGDDPFSLAVLGAAHTVSSNFVTAGALLEKACSIDPNSAFAWNRSGWVAAYRDEVERAVECFERSLRLGPFDPMVYTCHLGMAVVHFSARRPGQAADLYLRVLAEHPNALWILRTLIPALVEAGRLDEAQQHMARCRHEYPELTLRAVRDSMPFRVEILDRHEKALRSLGVPE</sequence>
<dbReference type="Gene3D" id="1.25.40.10">
    <property type="entry name" value="Tetratricopeptide repeat domain"/>
    <property type="match status" value="1"/>
</dbReference>
<dbReference type="AlphaFoldDB" id="A0A838BAU6"/>
<dbReference type="InterPro" id="IPR019734">
    <property type="entry name" value="TPR_rpt"/>
</dbReference>
<feature type="domain" description="OmpR/PhoB-type" evidence="4">
    <location>
        <begin position="6"/>
        <end position="102"/>
    </location>
</feature>
<dbReference type="PANTHER" id="PTHR12558:SF33">
    <property type="entry name" value="BLL7664 PROTEIN"/>
    <property type="match status" value="1"/>
</dbReference>
<dbReference type="SUPFAM" id="SSF46894">
    <property type="entry name" value="C-terminal effector domain of the bipartite response regulators"/>
    <property type="match status" value="1"/>
</dbReference>
<keyword evidence="6" id="KW-1185">Reference proteome</keyword>
<dbReference type="Proteomes" id="UP000558284">
    <property type="component" value="Unassembled WGS sequence"/>
</dbReference>
<name>A0A838BAU6_9HYPH</name>
<dbReference type="GO" id="GO:0006355">
    <property type="term" value="P:regulation of DNA-templated transcription"/>
    <property type="evidence" value="ECO:0007669"/>
    <property type="project" value="InterPro"/>
</dbReference>
<dbReference type="SMART" id="SM00862">
    <property type="entry name" value="Trans_reg_C"/>
    <property type="match status" value="1"/>
</dbReference>
<dbReference type="GO" id="GO:0003677">
    <property type="term" value="F:DNA binding"/>
    <property type="evidence" value="ECO:0007669"/>
    <property type="project" value="UniProtKB-UniRule"/>
</dbReference>
<evidence type="ECO:0000256" key="2">
    <source>
        <dbReference type="PROSITE-ProRule" id="PRU00339"/>
    </source>
</evidence>
<dbReference type="InterPro" id="IPR011990">
    <property type="entry name" value="TPR-like_helical_dom_sf"/>
</dbReference>
<dbReference type="InterPro" id="IPR001867">
    <property type="entry name" value="OmpR/PhoB-type_DNA-bd"/>
</dbReference>
<organism evidence="5 6">
    <name type="scientific">Mesorhizobium neociceri</name>
    <dbReference type="NCBI Taxonomy" id="1307853"/>
    <lineage>
        <taxon>Bacteria</taxon>
        <taxon>Pseudomonadati</taxon>
        <taxon>Pseudomonadota</taxon>
        <taxon>Alphaproteobacteria</taxon>
        <taxon>Hyphomicrobiales</taxon>
        <taxon>Phyllobacteriaceae</taxon>
        <taxon>Mesorhizobium</taxon>
    </lineage>
</organism>
<evidence type="ECO:0000256" key="1">
    <source>
        <dbReference type="ARBA" id="ARBA00023125"/>
    </source>
</evidence>
<proteinExistence type="predicted"/>
<dbReference type="PROSITE" id="PS51755">
    <property type="entry name" value="OMPR_PHOB"/>
    <property type="match status" value="1"/>
</dbReference>
<dbReference type="SUPFAM" id="SSF48452">
    <property type="entry name" value="TPR-like"/>
    <property type="match status" value="1"/>
</dbReference>
<reference evidence="5 6" key="1">
    <citation type="submission" date="2020-07" db="EMBL/GenBank/DDBJ databases">
        <title>Definition of the novel symbiovar canariense within Mesorhizobium novociceri, a new species of genus Mesorhizobium nodulating Cicer canariense in the Caldera de Taburiente National Park (La Palma, Canary Islands).</title>
        <authorList>
            <person name="Leon-Barrios M."/>
            <person name="Perez-Yepez J."/>
            <person name="Flores-Felix J.D."/>
            <person name="Ramirez-Baena M.H."/>
            <person name="Pulido-Suarez L."/>
            <person name="Igual J.M."/>
            <person name="Velazquez E."/>
            <person name="Peix A."/>
        </authorList>
    </citation>
    <scope>NUCLEOTIDE SEQUENCE [LARGE SCALE GENOMIC DNA]</scope>
    <source>
        <strain evidence="5 6">CCANP35</strain>
    </source>
</reference>
<keyword evidence="1 3" id="KW-0238">DNA-binding</keyword>
<evidence type="ECO:0000313" key="5">
    <source>
        <dbReference type="EMBL" id="MBA1143342.1"/>
    </source>
</evidence>